<name>X1M8J5_9ZZZZ</name>
<dbReference type="Gene3D" id="3.40.718.10">
    <property type="entry name" value="Isopropylmalate Dehydrogenase"/>
    <property type="match status" value="1"/>
</dbReference>
<protein>
    <submittedName>
        <fullName evidence="1">Uncharacterized protein</fullName>
    </submittedName>
</protein>
<organism evidence="1">
    <name type="scientific">marine sediment metagenome</name>
    <dbReference type="NCBI Taxonomy" id="412755"/>
    <lineage>
        <taxon>unclassified sequences</taxon>
        <taxon>metagenomes</taxon>
        <taxon>ecological metagenomes</taxon>
    </lineage>
</organism>
<comment type="caution">
    <text evidence="1">The sequence shown here is derived from an EMBL/GenBank/DDBJ whole genome shotgun (WGS) entry which is preliminary data.</text>
</comment>
<feature type="non-terminal residue" evidence="1">
    <location>
        <position position="1"/>
    </location>
</feature>
<evidence type="ECO:0000313" key="1">
    <source>
        <dbReference type="EMBL" id="GAI02684.1"/>
    </source>
</evidence>
<sequence>FCIWGGALRKRAELDNLPELGVFADKLEGATIKTIEDGIMPSDLARIAEPPPQKIAYTEEFLDEIAKRLEER</sequence>
<gene>
    <name evidence="1" type="ORF">S06H3_22778</name>
</gene>
<reference evidence="1" key="1">
    <citation type="journal article" date="2014" name="Front. Microbiol.">
        <title>High frequency of phylogenetically diverse reductive dehalogenase-homologous genes in deep subseafloor sedimentary metagenomes.</title>
        <authorList>
            <person name="Kawai M."/>
            <person name="Futagami T."/>
            <person name="Toyoda A."/>
            <person name="Takaki Y."/>
            <person name="Nishi S."/>
            <person name="Hori S."/>
            <person name="Arai W."/>
            <person name="Tsubouchi T."/>
            <person name="Morono Y."/>
            <person name="Uchiyama I."/>
            <person name="Ito T."/>
            <person name="Fujiyama A."/>
            <person name="Inagaki F."/>
            <person name="Takami H."/>
        </authorList>
    </citation>
    <scope>NUCLEOTIDE SEQUENCE</scope>
    <source>
        <strain evidence="1">Expedition CK06-06</strain>
    </source>
</reference>
<dbReference type="SUPFAM" id="SSF53659">
    <property type="entry name" value="Isocitrate/Isopropylmalate dehydrogenase-like"/>
    <property type="match status" value="1"/>
</dbReference>
<dbReference type="AlphaFoldDB" id="X1M8J5"/>
<dbReference type="EMBL" id="BARV01012242">
    <property type="protein sequence ID" value="GAI02684.1"/>
    <property type="molecule type" value="Genomic_DNA"/>
</dbReference>
<proteinExistence type="predicted"/>
<accession>X1M8J5</accession>